<organism evidence="3 4">
    <name type="scientific">Pleomassaria siparia CBS 279.74</name>
    <dbReference type="NCBI Taxonomy" id="1314801"/>
    <lineage>
        <taxon>Eukaryota</taxon>
        <taxon>Fungi</taxon>
        <taxon>Dikarya</taxon>
        <taxon>Ascomycota</taxon>
        <taxon>Pezizomycotina</taxon>
        <taxon>Dothideomycetes</taxon>
        <taxon>Pleosporomycetidae</taxon>
        <taxon>Pleosporales</taxon>
        <taxon>Pleomassariaceae</taxon>
        <taxon>Pleomassaria</taxon>
    </lineage>
</organism>
<dbReference type="PANTHER" id="PTHR24320:SF272">
    <property type="entry name" value="NAD(P)-BINDING ROSSMANN-FOLD SUPERFAMILY PROTEIN"/>
    <property type="match status" value="1"/>
</dbReference>
<accession>A0A6G1KRR7</accession>
<evidence type="ECO:0000313" key="3">
    <source>
        <dbReference type="EMBL" id="KAF2715245.1"/>
    </source>
</evidence>
<evidence type="ECO:0000313" key="4">
    <source>
        <dbReference type="Proteomes" id="UP000799428"/>
    </source>
</evidence>
<dbReference type="InterPro" id="IPR002347">
    <property type="entry name" value="SDR_fam"/>
</dbReference>
<evidence type="ECO:0000256" key="2">
    <source>
        <dbReference type="ARBA" id="ARBA00023002"/>
    </source>
</evidence>
<name>A0A6G1KRR7_9PLEO</name>
<dbReference type="Pfam" id="PF00106">
    <property type="entry name" value="adh_short"/>
    <property type="match status" value="1"/>
</dbReference>
<reference evidence="3" key="1">
    <citation type="journal article" date="2020" name="Stud. Mycol.">
        <title>101 Dothideomycetes genomes: a test case for predicting lifestyles and emergence of pathogens.</title>
        <authorList>
            <person name="Haridas S."/>
            <person name="Albert R."/>
            <person name="Binder M."/>
            <person name="Bloem J."/>
            <person name="Labutti K."/>
            <person name="Salamov A."/>
            <person name="Andreopoulos B."/>
            <person name="Baker S."/>
            <person name="Barry K."/>
            <person name="Bills G."/>
            <person name="Bluhm B."/>
            <person name="Cannon C."/>
            <person name="Castanera R."/>
            <person name="Culley D."/>
            <person name="Daum C."/>
            <person name="Ezra D."/>
            <person name="Gonzalez J."/>
            <person name="Henrissat B."/>
            <person name="Kuo A."/>
            <person name="Liang C."/>
            <person name="Lipzen A."/>
            <person name="Lutzoni F."/>
            <person name="Magnuson J."/>
            <person name="Mondo S."/>
            <person name="Nolan M."/>
            <person name="Ohm R."/>
            <person name="Pangilinan J."/>
            <person name="Park H.-J."/>
            <person name="Ramirez L."/>
            <person name="Alfaro M."/>
            <person name="Sun H."/>
            <person name="Tritt A."/>
            <person name="Yoshinaga Y."/>
            <person name="Zwiers L.-H."/>
            <person name="Turgeon B."/>
            <person name="Goodwin S."/>
            <person name="Spatafora J."/>
            <person name="Crous P."/>
            <person name="Grigoriev I."/>
        </authorList>
    </citation>
    <scope>NUCLEOTIDE SEQUENCE</scope>
    <source>
        <strain evidence="3">CBS 279.74</strain>
    </source>
</reference>
<dbReference type="SUPFAM" id="SSF51735">
    <property type="entry name" value="NAD(P)-binding Rossmann-fold domains"/>
    <property type="match status" value="1"/>
</dbReference>
<proteinExistence type="inferred from homology"/>
<evidence type="ECO:0000256" key="1">
    <source>
        <dbReference type="ARBA" id="ARBA00006484"/>
    </source>
</evidence>
<keyword evidence="4" id="KW-1185">Reference proteome</keyword>
<dbReference type="GO" id="GO:0016491">
    <property type="term" value="F:oxidoreductase activity"/>
    <property type="evidence" value="ECO:0007669"/>
    <property type="project" value="UniProtKB-KW"/>
</dbReference>
<dbReference type="PANTHER" id="PTHR24320">
    <property type="entry name" value="RETINOL DEHYDROGENASE"/>
    <property type="match status" value="1"/>
</dbReference>
<dbReference type="PRINTS" id="PR00081">
    <property type="entry name" value="GDHRDH"/>
</dbReference>
<sequence length="347" mass="37034">MSDQFNPYAELFASPKGPGDARPKASQIIQDNDLIGKWTGKVVLVTGGTSGIGMETARALHATGADVYITARSFKKAETVIADISESSEGSGKIDFVEMDMNSLASVKKAAQSFLARSKTLNILVNNAGIMATPEGSKTKDGFEQQFGVNHLAHFTLTALLLPTLISSSTPSFNSRVVALSSSGHRFSTVHLDDPNLTNLTNLTKDLIPWIGYGQSKTANIWLANYIDRVYGPRGVHAISVHPGVVMTNLSQNMSAEAVEKWMNDAKFMAVLLSPDQGAATTTWAAVAGDWEGKGGKYLAECSVAVPAKDLLAITETGYAPHAYNVEGENGLWALSERLTGVKVQAQ</sequence>
<dbReference type="EMBL" id="MU005764">
    <property type="protein sequence ID" value="KAF2715245.1"/>
    <property type="molecule type" value="Genomic_DNA"/>
</dbReference>
<dbReference type="Gene3D" id="3.40.50.720">
    <property type="entry name" value="NAD(P)-binding Rossmann-like Domain"/>
    <property type="match status" value="1"/>
</dbReference>
<keyword evidence="2" id="KW-0560">Oxidoreductase</keyword>
<gene>
    <name evidence="3" type="ORF">K504DRAFT_478471</name>
</gene>
<dbReference type="OrthoDB" id="191139at2759"/>
<dbReference type="AlphaFoldDB" id="A0A6G1KRR7"/>
<dbReference type="InterPro" id="IPR036291">
    <property type="entry name" value="NAD(P)-bd_dom_sf"/>
</dbReference>
<protein>
    <submittedName>
        <fullName evidence="3">Putative short-chain dehydrogenase</fullName>
    </submittedName>
</protein>
<comment type="similarity">
    <text evidence="1">Belongs to the short-chain dehydrogenases/reductases (SDR) family.</text>
</comment>
<dbReference type="Proteomes" id="UP000799428">
    <property type="component" value="Unassembled WGS sequence"/>
</dbReference>